<sequence length="32" mass="3533">MITPSILLQLEEKLGSFGIASKFYSAVLLTDF</sequence>
<accession>A0A2P2N7V5</accession>
<reference evidence="1" key="1">
    <citation type="submission" date="2018-02" db="EMBL/GenBank/DDBJ databases">
        <title>Rhizophora mucronata_Transcriptome.</title>
        <authorList>
            <person name="Meera S.P."/>
            <person name="Sreeshan A."/>
            <person name="Augustine A."/>
        </authorList>
    </citation>
    <scope>NUCLEOTIDE SEQUENCE</scope>
    <source>
        <tissue evidence="1">Leaf</tissue>
    </source>
</reference>
<dbReference type="EMBL" id="GGEC01058070">
    <property type="protein sequence ID" value="MBX38554.1"/>
    <property type="molecule type" value="Transcribed_RNA"/>
</dbReference>
<dbReference type="AlphaFoldDB" id="A0A2P2N7V5"/>
<organism evidence="1">
    <name type="scientific">Rhizophora mucronata</name>
    <name type="common">Asiatic mangrove</name>
    <dbReference type="NCBI Taxonomy" id="61149"/>
    <lineage>
        <taxon>Eukaryota</taxon>
        <taxon>Viridiplantae</taxon>
        <taxon>Streptophyta</taxon>
        <taxon>Embryophyta</taxon>
        <taxon>Tracheophyta</taxon>
        <taxon>Spermatophyta</taxon>
        <taxon>Magnoliopsida</taxon>
        <taxon>eudicotyledons</taxon>
        <taxon>Gunneridae</taxon>
        <taxon>Pentapetalae</taxon>
        <taxon>rosids</taxon>
        <taxon>fabids</taxon>
        <taxon>Malpighiales</taxon>
        <taxon>Rhizophoraceae</taxon>
        <taxon>Rhizophora</taxon>
    </lineage>
</organism>
<name>A0A2P2N7V5_RHIMU</name>
<protein>
    <submittedName>
        <fullName evidence="1">Uncharacterized protein</fullName>
    </submittedName>
</protein>
<proteinExistence type="predicted"/>
<evidence type="ECO:0000313" key="1">
    <source>
        <dbReference type="EMBL" id="MBX38554.1"/>
    </source>
</evidence>